<dbReference type="AlphaFoldDB" id="A0A2P6FBD9"/>
<evidence type="ECO:0000313" key="8">
    <source>
        <dbReference type="EMBL" id="PQM30769.1"/>
    </source>
</evidence>
<dbReference type="EMBL" id="JTLV02000001">
    <property type="protein sequence ID" value="PQM30769.1"/>
    <property type="molecule type" value="Genomic_DNA"/>
</dbReference>
<feature type="region of interest" description="Disordered" evidence="5">
    <location>
        <begin position="1"/>
        <end position="20"/>
    </location>
</feature>
<dbReference type="GO" id="GO:0016020">
    <property type="term" value="C:membrane"/>
    <property type="evidence" value="ECO:0007669"/>
    <property type="project" value="UniProtKB-SubCell"/>
</dbReference>
<dbReference type="InterPro" id="IPR010432">
    <property type="entry name" value="RDD"/>
</dbReference>
<dbReference type="Proteomes" id="UP000031565">
    <property type="component" value="Unassembled WGS sequence"/>
</dbReference>
<evidence type="ECO:0000259" key="7">
    <source>
        <dbReference type="Pfam" id="PF06271"/>
    </source>
</evidence>
<evidence type="ECO:0000256" key="5">
    <source>
        <dbReference type="SAM" id="MobiDB-lite"/>
    </source>
</evidence>
<feature type="transmembrane region" description="Helical" evidence="6">
    <location>
        <begin position="73"/>
        <end position="98"/>
    </location>
</feature>
<feature type="transmembrane region" description="Helical" evidence="6">
    <location>
        <begin position="43"/>
        <end position="67"/>
    </location>
</feature>
<feature type="transmembrane region" description="Helical" evidence="6">
    <location>
        <begin position="119"/>
        <end position="146"/>
    </location>
</feature>
<dbReference type="RefSeq" id="WP_227991385.1">
    <property type="nucleotide sequence ID" value="NZ_CM020866.1"/>
</dbReference>
<keyword evidence="4 6" id="KW-0472">Membrane</keyword>
<accession>A0A2P6FBD9</accession>
<proteinExistence type="predicted"/>
<dbReference type="Pfam" id="PF06271">
    <property type="entry name" value="RDD"/>
    <property type="match status" value="1"/>
</dbReference>
<evidence type="ECO:0000313" key="9">
    <source>
        <dbReference type="Proteomes" id="UP000031565"/>
    </source>
</evidence>
<keyword evidence="9" id="KW-1185">Reference proteome</keyword>
<evidence type="ECO:0000256" key="6">
    <source>
        <dbReference type="SAM" id="Phobius"/>
    </source>
</evidence>
<sequence length="253" mass="29658">MTELNDKTKHSMQNNDTEDTTIATTTEGEDYNLHQLARPARIIFVRFLDIILASLIPLILTLTMNYWDSQRTVWVPIVVIGITFLLFFCYFVLLPYFWDGKTIGKFLFQIKLVNTEQKLKLGVIFTRELFIIFLPWFIVLLTNLSLNLIFHVNLGDLFRTTNKNPVAIIVIRIVTTTYFLWYLGLIFAVVLNPNHQILFDRHFNLFNARTKPIVKKQKKASKKPITREHQHIHLQKDQPGNISDEILKEIDEL</sequence>
<evidence type="ECO:0000256" key="2">
    <source>
        <dbReference type="ARBA" id="ARBA00022692"/>
    </source>
</evidence>
<keyword evidence="3 6" id="KW-1133">Transmembrane helix</keyword>
<gene>
    <name evidence="8" type="ORF">SMSRO_SF005560</name>
</gene>
<feature type="transmembrane region" description="Helical" evidence="6">
    <location>
        <begin position="166"/>
        <end position="191"/>
    </location>
</feature>
<feature type="domain" description="RDD" evidence="7">
    <location>
        <begin position="43"/>
        <end position="201"/>
    </location>
</feature>
<name>A0A2P6FBD9_9MOLU</name>
<comment type="subcellular location">
    <subcellularLocation>
        <location evidence="1">Membrane</location>
        <topology evidence="1">Multi-pass membrane protein</topology>
    </subcellularLocation>
</comment>
<protein>
    <submittedName>
        <fullName evidence="8">RDD family</fullName>
    </submittedName>
</protein>
<evidence type="ECO:0000256" key="1">
    <source>
        <dbReference type="ARBA" id="ARBA00004141"/>
    </source>
</evidence>
<keyword evidence="2 6" id="KW-0812">Transmembrane</keyword>
<reference evidence="8 9" key="1">
    <citation type="journal article" date="2015" name="MBio">
        <title>Genome sequence of the Drosophila melanogaster male-killing Spiroplasma strain MSRO endosymbiont.</title>
        <authorList>
            <person name="Paredes J.C."/>
            <person name="Herren J.K."/>
            <person name="Schupfer F."/>
            <person name="Marin R."/>
            <person name="Claverol S."/>
            <person name="Kuo C.H."/>
            <person name="Lemaitre B."/>
            <person name="Beven L."/>
        </authorList>
    </citation>
    <scope>NUCLEOTIDE SEQUENCE [LARGE SCALE GENOMIC DNA]</scope>
    <source>
        <strain evidence="8 9">MSRO</strain>
    </source>
</reference>
<dbReference type="STRING" id="2138.SMSRO_v1c05260"/>
<evidence type="ECO:0000256" key="3">
    <source>
        <dbReference type="ARBA" id="ARBA00022989"/>
    </source>
</evidence>
<comment type="caution">
    <text evidence="8">The sequence shown here is derived from an EMBL/GenBank/DDBJ whole genome shotgun (WGS) entry which is preliminary data.</text>
</comment>
<organism evidence="8 9">
    <name type="scientific">Spiroplasma poulsonii</name>
    <dbReference type="NCBI Taxonomy" id="2138"/>
    <lineage>
        <taxon>Bacteria</taxon>
        <taxon>Bacillati</taxon>
        <taxon>Mycoplasmatota</taxon>
        <taxon>Mollicutes</taxon>
        <taxon>Entomoplasmatales</taxon>
        <taxon>Spiroplasmataceae</taxon>
        <taxon>Spiroplasma</taxon>
    </lineage>
</organism>
<evidence type="ECO:0000256" key="4">
    <source>
        <dbReference type="ARBA" id="ARBA00023136"/>
    </source>
</evidence>